<dbReference type="AlphaFoldDB" id="A0A1B6GBG2"/>
<evidence type="ECO:0000313" key="3">
    <source>
        <dbReference type="EMBL" id="JAS59775.1"/>
    </source>
</evidence>
<dbReference type="InterPro" id="IPR050951">
    <property type="entry name" value="Retrovirus_Pol_polyprotein"/>
</dbReference>
<dbReference type="Gene3D" id="3.30.420.10">
    <property type="entry name" value="Ribonuclease H-like superfamily/Ribonuclease H"/>
    <property type="match status" value="1"/>
</dbReference>
<dbReference type="PANTHER" id="PTHR37984:SF5">
    <property type="entry name" value="PROTEIN NYNRIN-LIKE"/>
    <property type="match status" value="1"/>
</dbReference>
<dbReference type="GO" id="GO:0003964">
    <property type="term" value="F:RNA-directed DNA polymerase activity"/>
    <property type="evidence" value="ECO:0007669"/>
    <property type="project" value="UniProtKB-EC"/>
</dbReference>
<organism evidence="3">
    <name type="scientific">Cuerna arida</name>
    <dbReference type="NCBI Taxonomy" id="1464854"/>
    <lineage>
        <taxon>Eukaryota</taxon>
        <taxon>Metazoa</taxon>
        <taxon>Ecdysozoa</taxon>
        <taxon>Arthropoda</taxon>
        <taxon>Hexapoda</taxon>
        <taxon>Insecta</taxon>
        <taxon>Pterygota</taxon>
        <taxon>Neoptera</taxon>
        <taxon>Paraneoptera</taxon>
        <taxon>Hemiptera</taxon>
        <taxon>Auchenorrhyncha</taxon>
        <taxon>Membracoidea</taxon>
        <taxon>Cicadellidae</taxon>
        <taxon>Cicadellinae</taxon>
        <taxon>Proconiini</taxon>
        <taxon>Cuerna</taxon>
    </lineage>
</organism>
<dbReference type="InterPro" id="IPR036397">
    <property type="entry name" value="RNaseH_sf"/>
</dbReference>
<dbReference type="Pfam" id="PF17921">
    <property type="entry name" value="Integrase_H2C2"/>
    <property type="match status" value="1"/>
</dbReference>
<dbReference type="InterPro" id="IPR041588">
    <property type="entry name" value="Integrase_H2C2"/>
</dbReference>
<accession>A0A1B6GBG2</accession>
<dbReference type="PANTHER" id="PTHR37984">
    <property type="entry name" value="PROTEIN CBG26694"/>
    <property type="match status" value="1"/>
</dbReference>
<name>A0A1B6GBG2_9HEMI</name>
<evidence type="ECO:0000259" key="2">
    <source>
        <dbReference type="Pfam" id="PF17921"/>
    </source>
</evidence>
<sequence length="143" mass="16709">SFKEDFNGELIRLLKEGQSLEKLGLHDYEYTLQDDCLFKGSRIVIPSSLQPRVLQELHIGHLGIIKMKSLARSYCYWKGIDRDIENMVKTCKQCCLKQNKPSPVFLHPWESAQEPWQRIHVDFAGPFVGNNYFFIVTDAFTKW</sequence>
<feature type="non-terminal residue" evidence="3">
    <location>
        <position position="143"/>
    </location>
</feature>
<evidence type="ECO:0000256" key="1">
    <source>
        <dbReference type="ARBA" id="ARBA00012493"/>
    </source>
</evidence>
<dbReference type="GO" id="GO:0003676">
    <property type="term" value="F:nucleic acid binding"/>
    <property type="evidence" value="ECO:0007669"/>
    <property type="project" value="InterPro"/>
</dbReference>
<dbReference type="Gene3D" id="1.10.340.70">
    <property type="match status" value="1"/>
</dbReference>
<feature type="non-terminal residue" evidence="3">
    <location>
        <position position="1"/>
    </location>
</feature>
<dbReference type="EC" id="2.7.7.49" evidence="1"/>
<dbReference type="EMBL" id="GECZ01009994">
    <property type="protein sequence ID" value="JAS59775.1"/>
    <property type="molecule type" value="Transcribed_RNA"/>
</dbReference>
<dbReference type="FunFam" id="1.10.340.70:FF:000003">
    <property type="entry name" value="Protein CBG25708"/>
    <property type="match status" value="1"/>
</dbReference>
<feature type="domain" description="Integrase zinc-binding" evidence="2">
    <location>
        <begin position="45"/>
        <end position="98"/>
    </location>
</feature>
<protein>
    <recommendedName>
        <fullName evidence="1">RNA-directed DNA polymerase</fullName>
        <ecNumber evidence="1">2.7.7.49</ecNumber>
    </recommendedName>
</protein>
<proteinExistence type="predicted"/>
<gene>
    <name evidence="3" type="ORF">g.6371</name>
</gene>
<reference evidence="3" key="1">
    <citation type="submission" date="2015-11" db="EMBL/GenBank/DDBJ databases">
        <title>De novo transcriptome assembly of four potential Pierce s Disease insect vectors from Arizona vineyards.</title>
        <authorList>
            <person name="Tassone E.E."/>
        </authorList>
    </citation>
    <scope>NUCLEOTIDE SEQUENCE</scope>
</reference>